<organism evidence="5 6">
    <name type="scientific">Zygosaccharomyces rouxii</name>
    <dbReference type="NCBI Taxonomy" id="4956"/>
    <lineage>
        <taxon>Eukaryota</taxon>
        <taxon>Fungi</taxon>
        <taxon>Dikarya</taxon>
        <taxon>Ascomycota</taxon>
        <taxon>Saccharomycotina</taxon>
        <taxon>Saccharomycetes</taxon>
        <taxon>Saccharomycetales</taxon>
        <taxon>Saccharomycetaceae</taxon>
        <taxon>Zygosaccharomyces</taxon>
    </lineage>
</organism>
<evidence type="ECO:0000256" key="2">
    <source>
        <dbReference type="ARBA" id="ARBA00008796"/>
    </source>
</evidence>
<proteinExistence type="inferred from homology"/>
<dbReference type="AlphaFoldDB" id="A0A1Q3AHC1"/>
<reference evidence="5 6" key="1">
    <citation type="submission" date="2016-08" db="EMBL/GenBank/DDBJ databases">
        <title>Draft genome sequence of allopolyploid Zygosaccharomyces rouxii.</title>
        <authorList>
            <person name="Watanabe J."/>
            <person name="Uehara K."/>
            <person name="Mogi Y."/>
            <person name="Tsukioka Y."/>
        </authorList>
    </citation>
    <scope>NUCLEOTIDE SEQUENCE [LARGE SCALE GENOMIC DNA]</scope>
    <source>
        <strain evidence="5 6">NBRC 110957</strain>
    </source>
</reference>
<evidence type="ECO:0000313" key="5">
    <source>
        <dbReference type="EMBL" id="GAV55045.1"/>
    </source>
</evidence>
<name>A0A1Q3AHC1_ZYGRO</name>
<comment type="similarity">
    <text evidence="2">Belongs to the ODC antizyme family.</text>
</comment>
<accession>A0A1Q3AHC1</accession>
<dbReference type="Proteomes" id="UP000187013">
    <property type="component" value="Unassembled WGS sequence"/>
</dbReference>
<sequence>MVREAMDSRIGMRDIGRPSGNLVQLYWDIILLTESKFLLPQYRQQQQYLKLFQKYVVDKMGVTLNRMVKPVKVPHSGAGNVNTPWRQLGIIYLMVYLPLHFKDVIWCKCDQFCFHVILPQNNASLALRRANGNDKEWLLALLELGDKLGMQSIRLYIGRDNFNGISTFLRNLNWIGGKLVSNENRAGLMAQYSSVDDLIFGDEDYVILEFEC</sequence>
<keyword evidence="4" id="KW-0688">Ribosomal frameshifting</keyword>
<dbReference type="InterPro" id="IPR002993">
    <property type="entry name" value="ODC_AZ"/>
</dbReference>
<protein>
    <submittedName>
        <fullName evidence="5">Uncharacterized protein</fullName>
    </submittedName>
</protein>
<comment type="subunit">
    <text evidence="3">Interacts with ODC and thereby sterically blocks ODC homodimerization.</text>
</comment>
<comment type="function">
    <text evidence="1">Ornithine decarboxylase (ODC) antizyme protein that negatively regulates ODC activity and intracellular polyamine biosynthesis in response to increased intracellular polyamine levels. Binds to ODC monomers, inhibiting the assembly of the functional ODC homodimer, and targets the monomers for ubiquitin-independent proteolytic destruction by the 26S proteasome.</text>
</comment>
<evidence type="ECO:0000256" key="4">
    <source>
        <dbReference type="ARBA" id="ARBA00022758"/>
    </source>
</evidence>
<gene>
    <name evidence="5" type="ORF">ZYGR_0AS03680</name>
</gene>
<evidence type="ECO:0000256" key="1">
    <source>
        <dbReference type="ARBA" id="ARBA00002307"/>
    </source>
</evidence>
<dbReference type="GO" id="GO:0075523">
    <property type="term" value="P:viral translational frameshifting"/>
    <property type="evidence" value="ECO:0007669"/>
    <property type="project" value="UniProtKB-KW"/>
</dbReference>
<dbReference type="GO" id="GO:0008073">
    <property type="term" value="F:ornithine decarboxylase inhibitor activity"/>
    <property type="evidence" value="ECO:0007669"/>
    <property type="project" value="InterPro"/>
</dbReference>
<dbReference type="Pfam" id="PF02100">
    <property type="entry name" value="ODC_AZ"/>
    <property type="match status" value="1"/>
</dbReference>
<dbReference type="OrthoDB" id="4033519at2759"/>
<evidence type="ECO:0000256" key="3">
    <source>
        <dbReference type="ARBA" id="ARBA00011486"/>
    </source>
</evidence>
<comment type="caution">
    <text evidence="5">The sequence shown here is derived from an EMBL/GenBank/DDBJ whole genome shotgun (WGS) entry which is preliminary data.</text>
</comment>
<evidence type="ECO:0000313" key="6">
    <source>
        <dbReference type="Proteomes" id="UP000187013"/>
    </source>
</evidence>
<dbReference type="EMBL" id="BDGX01000045">
    <property type="protein sequence ID" value="GAV55045.1"/>
    <property type="molecule type" value="Genomic_DNA"/>
</dbReference>